<gene>
    <name evidence="1" type="primary">14</name>
    <name evidence="1" type="ORF">HCTV2_14</name>
</gene>
<dbReference type="Proteomes" id="UP000204143">
    <property type="component" value="Segment"/>
</dbReference>
<dbReference type="RefSeq" id="YP_008058376.1">
    <property type="nucleotide sequence ID" value="NC_021319.1"/>
</dbReference>
<reference evidence="1 2" key="1">
    <citation type="submission" date="2012-12" db="EMBL/GenBank/DDBJ databases">
        <authorList>
            <person name="Sencilo A."/>
            <person name="Jacobs-Sera D."/>
            <person name="Russell D.A."/>
            <person name="Ko C."/>
            <person name="Bowman C.A."/>
            <person name="Atanasova N."/>
            <person name="Osterlund E."/>
            <person name="Oksanen H.M."/>
            <person name="Bamford D.H."/>
            <person name="Hatfull G.F."/>
            <person name="Roine E."/>
            <person name="Hendrix R.W."/>
        </authorList>
    </citation>
    <scope>NUCLEOTIDE SEQUENCE [LARGE SCALE GENOMIC DNA]</scope>
</reference>
<dbReference type="GeneID" id="16193618"/>
<dbReference type="EMBL" id="KC292028">
    <property type="protein sequence ID" value="AGM11789.1"/>
    <property type="molecule type" value="Genomic_DNA"/>
</dbReference>
<organism evidence="1 2">
    <name type="scientific">Haloarcula californiae tailed virus 2</name>
    <dbReference type="NCBI Taxonomy" id="1273747"/>
    <lineage>
        <taxon>Viruses</taxon>
        <taxon>Duplodnaviria</taxon>
        <taxon>Heunggongvirae</taxon>
        <taxon>Uroviricota</taxon>
        <taxon>Caudoviricetes</taxon>
        <taxon>Saparoviridae</taxon>
        <taxon>Samsavirus</taxon>
        <taxon>Samsavirus crystalli</taxon>
        <taxon>Samsavirus HCTV2</taxon>
    </lineage>
</organism>
<evidence type="ECO:0000313" key="1">
    <source>
        <dbReference type="EMBL" id="AGM11789.1"/>
    </source>
</evidence>
<protein>
    <submittedName>
        <fullName evidence="1">Uncharacterized protein</fullName>
    </submittedName>
</protein>
<evidence type="ECO:0000313" key="2">
    <source>
        <dbReference type="Proteomes" id="UP000204143"/>
    </source>
</evidence>
<sequence length="51" mass="5704">MILKMAEGHRTRPRARSRAVAHWQRTGCILPGTAGEVAAYRARSQEVQDRG</sequence>
<accession>R4T7P1</accession>
<name>R4T7P1_9CAUD</name>
<proteinExistence type="predicted"/>
<dbReference type="KEGG" id="vg:16193618"/>
<keyword evidence="2" id="KW-1185">Reference proteome</keyword>